<comment type="caution">
    <text evidence="2">The sequence shown here is derived from an EMBL/GenBank/DDBJ whole genome shotgun (WGS) entry which is preliminary data.</text>
</comment>
<feature type="transmembrane region" description="Helical" evidence="1">
    <location>
        <begin position="6"/>
        <end position="27"/>
    </location>
</feature>
<keyword evidence="1" id="KW-0472">Membrane</keyword>
<keyword evidence="3" id="KW-1185">Reference proteome</keyword>
<evidence type="ECO:0000313" key="3">
    <source>
        <dbReference type="Proteomes" id="UP000236725"/>
    </source>
</evidence>
<protein>
    <submittedName>
        <fullName evidence="2">Uncharacterized protein</fullName>
    </submittedName>
</protein>
<name>A0A8G2BYT1_9BACT</name>
<gene>
    <name evidence="2" type="ORF">SAMN05444001_11833</name>
</gene>
<keyword evidence="1" id="KW-1133">Transmembrane helix</keyword>
<dbReference type="Proteomes" id="UP000236725">
    <property type="component" value="Unassembled WGS sequence"/>
</dbReference>
<accession>A0A8G2BYT1</accession>
<feature type="transmembrane region" description="Helical" evidence="1">
    <location>
        <begin position="77"/>
        <end position="94"/>
    </location>
</feature>
<dbReference type="Pfam" id="PF12650">
    <property type="entry name" value="DUF3784"/>
    <property type="match status" value="1"/>
</dbReference>
<proteinExistence type="predicted"/>
<reference evidence="2 3" key="1">
    <citation type="submission" date="2016-10" db="EMBL/GenBank/DDBJ databases">
        <authorList>
            <person name="Varghese N."/>
            <person name="Submissions S."/>
        </authorList>
    </citation>
    <scope>NUCLEOTIDE SEQUENCE [LARGE SCALE GENOMIC DNA]</scope>
    <source>
        <strain evidence="2 3">DSM 29073</strain>
    </source>
</reference>
<dbReference type="AlphaFoldDB" id="A0A8G2BYT1"/>
<sequence length="101" mass="11121">MEDLPLFLVGFILIAAGFLAGRFPGLLMRYNSFPKRKEDDVDWAGAGKLARKYMAIGGLCQLAGTVTFVKLGLKEAVIVLDVLIVMTVVILFIAKSRKYNL</sequence>
<dbReference type="EMBL" id="FNVS01000018">
    <property type="protein sequence ID" value="SEG17559.1"/>
    <property type="molecule type" value="Genomic_DNA"/>
</dbReference>
<evidence type="ECO:0000256" key="1">
    <source>
        <dbReference type="SAM" id="Phobius"/>
    </source>
</evidence>
<organism evidence="2 3">
    <name type="scientific">Parabacteroides chinchillae</name>
    <dbReference type="NCBI Taxonomy" id="871327"/>
    <lineage>
        <taxon>Bacteria</taxon>
        <taxon>Pseudomonadati</taxon>
        <taxon>Bacteroidota</taxon>
        <taxon>Bacteroidia</taxon>
        <taxon>Bacteroidales</taxon>
        <taxon>Tannerellaceae</taxon>
        <taxon>Parabacteroides</taxon>
    </lineage>
</organism>
<evidence type="ECO:0000313" key="2">
    <source>
        <dbReference type="EMBL" id="SEG17559.1"/>
    </source>
</evidence>
<keyword evidence="1" id="KW-0812">Transmembrane</keyword>
<dbReference type="InterPro" id="IPR017259">
    <property type="entry name" value="UCP037672"/>
</dbReference>